<reference evidence="3" key="1">
    <citation type="submission" date="2020-12" db="EMBL/GenBank/DDBJ databases">
        <title>Metabolic potential, ecology and presence of endohyphal bacteria is reflected in genomic diversity of Mucoromycotina.</title>
        <authorList>
            <person name="Muszewska A."/>
            <person name="Okrasinska A."/>
            <person name="Steczkiewicz K."/>
            <person name="Drgas O."/>
            <person name="Orlowska M."/>
            <person name="Perlinska-Lenart U."/>
            <person name="Aleksandrzak-Piekarczyk T."/>
            <person name="Szatraj K."/>
            <person name="Zielenkiewicz U."/>
            <person name="Pilsyk S."/>
            <person name="Malc E."/>
            <person name="Mieczkowski P."/>
            <person name="Kruszewska J.S."/>
            <person name="Biernat P."/>
            <person name="Pawlowska J."/>
        </authorList>
    </citation>
    <scope>NUCLEOTIDE SEQUENCE</scope>
    <source>
        <strain evidence="3">WA0000067209</strain>
    </source>
</reference>
<feature type="region of interest" description="Disordered" evidence="1">
    <location>
        <begin position="128"/>
        <end position="153"/>
    </location>
</feature>
<evidence type="ECO:0000313" key="3">
    <source>
        <dbReference type="EMBL" id="KAG2177207.1"/>
    </source>
</evidence>
<dbReference type="EMBL" id="JAEPQZ010000009">
    <property type="protein sequence ID" value="KAG2177207.1"/>
    <property type="molecule type" value="Genomic_DNA"/>
</dbReference>
<dbReference type="OrthoDB" id="2236827at2759"/>
<feature type="transmembrane region" description="Helical" evidence="2">
    <location>
        <begin position="390"/>
        <end position="410"/>
    </location>
</feature>
<feature type="compositionally biased region" description="Basic and acidic residues" evidence="1">
    <location>
        <begin position="136"/>
        <end position="149"/>
    </location>
</feature>
<evidence type="ECO:0000256" key="2">
    <source>
        <dbReference type="SAM" id="Phobius"/>
    </source>
</evidence>
<keyword evidence="2" id="KW-0812">Transmembrane</keyword>
<dbReference type="AlphaFoldDB" id="A0A8H7PN87"/>
<name>A0A8H7PN87_MORIS</name>
<gene>
    <name evidence="3" type="ORF">INT43_007864</name>
</gene>
<organism evidence="3 4">
    <name type="scientific">Mortierella isabellina</name>
    <name type="common">Filamentous fungus</name>
    <name type="synonym">Umbelopsis isabellina</name>
    <dbReference type="NCBI Taxonomy" id="91625"/>
    <lineage>
        <taxon>Eukaryota</taxon>
        <taxon>Fungi</taxon>
        <taxon>Fungi incertae sedis</taxon>
        <taxon>Mucoromycota</taxon>
        <taxon>Mucoromycotina</taxon>
        <taxon>Umbelopsidomycetes</taxon>
        <taxon>Umbelopsidales</taxon>
        <taxon>Umbelopsidaceae</taxon>
        <taxon>Umbelopsis</taxon>
    </lineage>
</organism>
<feature type="transmembrane region" description="Helical" evidence="2">
    <location>
        <begin position="351"/>
        <end position="370"/>
    </location>
</feature>
<sequence>MLDYIWSPTHIRAGAFSEPTRRTKKFSNFKSFEKAKFRNQASYVFKDLPPLPNKQPGRITVSLVEDDDGADEMPRSVSTPQIPRDLMHDLTLARPILSAPGTRSERVQKIFANSEKISDSHLNFGLSSPTFTQTGSEKDHTSENLKQNDWEQGPDFHPNALTEKLLNECDNISEKAHSPVSLMMIDWDFNDSEDKVYSPVSLMLIDWEQGPEWIPEEQLTNDHDSTFDSIEPIIQSYSCDELSDYGDTFSEISLEIPLSRCTSDPTIIKPKPVVVRDTAAFKDTLERYRILQKIKYNNRKSRDGLITSHHRYTIASPPIGFPRMRQIFDCEEKYELPPPNVTRKENSKGPYFFYAGFFCPVIWIIGSHYLSKSTTTWDDPWRRRCKIASIISAVVLTSALVLILATHPNIFGPRNSFQLPQGTIRA</sequence>
<protein>
    <submittedName>
        <fullName evidence="3">Uncharacterized protein</fullName>
    </submittedName>
</protein>
<dbReference type="Proteomes" id="UP000654370">
    <property type="component" value="Unassembled WGS sequence"/>
</dbReference>
<proteinExistence type="predicted"/>
<keyword evidence="4" id="KW-1185">Reference proteome</keyword>
<evidence type="ECO:0000256" key="1">
    <source>
        <dbReference type="SAM" id="MobiDB-lite"/>
    </source>
</evidence>
<comment type="caution">
    <text evidence="3">The sequence shown here is derived from an EMBL/GenBank/DDBJ whole genome shotgun (WGS) entry which is preliminary data.</text>
</comment>
<evidence type="ECO:0000313" key="4">
    <source>
        <dbReference type="Proteomes" id="UP000654370"/>
    </source>
</evidence>
<keyword evidence="2" id="KW-0472">Membrane</keyword>
<accession>A0A8H7PN87</accession>
<keyword evidence="2" id="KW-1133">Transmembrane helix</keyword>